<reference evidence="13 14" key="1">
    <citation type="submission" date="2012-10" db="EMBL/GenBank/DDBJ databases">
        <authorList>
            <person name="Zafar N."/>
            <person name="Inman J."/>
            <person name="Hall N."/>
            <person name="Lorenzi H."/>
            <person name="Caler E."/>
        </authorList>
    </citation>
    <scope>NUCLEOTIDE SEQUENCE [LARGE SCALE GENOMIC DNA]</scope>
    <source>
        <strain evidence="13 14">IP1</strain>
    </source>
</reference>
<keyword evidence="6 11" id="KW-0347">Helicase</keyword>
<comment type="subcellular location">
    <subcellularLocation>
        <location evidence="1 11">Nucleus</location>
    </subcellularLocation>
</comment>
<dbReference type="VEuPathDB" id="AmoebaDB:EIN_207340"/>
<dbReference type="KEGG" id="eiv:EIN_207340"/>
<dbReference type="GO" id="GO:0005634">
    <property type="term" value="C:nucleus"/>
    <property type="evidence" value="ECO:0007669"/>
    <property type="project" value="UniProtKB-SubCell"/>
</dbReference>
<dbReference type="GO" id="GO:0017116">
    <property type="term" value="F:single-stranded DNA helicase activity"/>
    <property type="evidence" value="ECO:0007669"/>
    <property type="project" value="TreeGrafter"/>
</dbReference>
<evidence type="ECO:0000256" key="4">
    <source>
        <dbReference type="ARBA" id="ARBA00022741"/>
    </source>
</evidence>
<dbReference type="GO" id="GO:0042555">
    <property type="term" value="C:MCM complex"/>
    <property type="evidence" value="ECO:0007669"/>
    <property type="project" value="UniProtKB-UniRule"/>
</dbReference>
<evidence type="ECO:0000256" key="2">
    <source>
        <dbReference type="ARBA" id="ARBA00008010"/>
    </source>
</evidence>
<dbReference type="PRINTS" id="PR01659">
    <property type="entry name" value="MCMPROTEIN3"/>
</dbReference>
<dbReference type="PRINTS" id="PR01657">
    <property type="entry name" value="MCMFAMILY"/>
</dbReference>
<evidence type="ECO:0000256" key="3">
    <source>
        <dbReference type="ARBA" id="ARBA00022705"/>
    </source>
</evidence>
<evidence type="ECO:0000313" key="14">
    <source>
        <dbReference type="Proteomes" id="UP000014680"/>
    </source>
</evidence>
<organism evidence="13 14">
    <name type="scientific">Entamoeba invadens IP1</name>
    <dbReference type="NCBI Taxonomy" id="370355"/>
    <lineage>
        <taxon>Eukaryota</taxon>
        <taxon>Amoebozoa</taxon>
        <taxon>Evosea</taxon>
        <taxon>Archamoebae</taxon>
        <taxon>Mastigamoebida</taxon>
        <taxon>Entamoebidae</taxon>
        <taxon>Entamoeba</taxon>
    </lineage>
</organism>
<dbReference type="Proteomes" id="UP000014680">
    <property type="component" value="Unassembled WGS sequence"/>
</dbReference>
<dbReference type="GO" id="GO:0005524">
    <property type="term" value="F:ATP binding"/>
    <property type="evidence" value="ECO:0007669"/>
    <property type="project" value="UniProtKB-UniRule"/>
</dbReference>
<dbReference type="InterPro" id="IPR031327">
    <property type="entry name" value="MCM"/>
</dbReference>
<evidence type="ECO:0000256" key="8">
    <source>
        <dbReference type="ARBA" id="ARBA00023125"/>
    </source>
</evidence>
<keyword evidence="4 10" id="KW-0547">Nucleotide-binding</keyword>
<comment type="function">
    <text evidence="11">Acts as component of the MCM2-7 complex (MCM complex) which is the replicative helicase essential for 'once per cell cycle' DNA replication initiation and elongation in eukaryotic cells. The active ATPase sites in the MCM2-7 ring are formed through the interaction surfaces of two neighboring subunits such that a critical structure of a conserved arginine finger motif is provided in trans relative to the ATP-binding site of the Walker A box of the adjacent subunit. The six ATPase active sites, however, are likely to contribute differentially to the complex helicase activity.</text>
</comment>
<gene>
    <name evidence="13" type="ORF">EIN_207340</name>
</gene>
<dbReference type="SUPFAM" id="SSF50249">
    <property type="entry name" value="Nucleic acid-binding proteins"/>
    <property type="match status" value="1"/>
</dbReference>
<evidence type="ECO:0000313" key="13">
    <source>
        <dbReference type="EMBL" id="ELP91677.1"/>
    </source>
</evidence>
<dbReference type="Gene3D" id="2.40.50.140">
    <property type="entry name" value="Nucleic acid-binding proteins"/>
    <property type="match status" value="1"/>
</dbReference>
<dbReference type="GO" id="GO:0016787">
    <property type="term" value="F:hydrolase activity"/>
    <property type="evidence" value="ECO:0007669"/>
    <property type="project" value="UniProtKB-KW"/>
</dbReference>
<dbReference type="AlphaFoldDB" id="A0A0A1U9I5"/>
<dbReference type="GO" id="GO:0003697">
    <property type="term" value="F:single-stranded DNA binding"/>
    <property type="evidence" value="ECO:0007669"/>
    <property type="project" value="TreeGrafter"/>
</dbReference>
<comment type="subunit">
    <text evidence="11">Component of the MCM2-7 complex.</text>
</comment>
<evidence type="ECO:0000256" key="1">
    <source>
        <dbReference type="ARBA" id="ARBA00004123"/>
    </source>
</evidence>
<dbReference type="SUPFAM" id="SSF52540">
    <property type="entry name" value="P-loop containing nucleoside triphosphate hydrolases"/>
    <property type="match status" value="1"/>
</dbReference>
<dbReference type="EMBL" id="KB206455">
    <property type="protein sequence ID" value="ELP91677.1"/>
    <property type="molecule type" value="Genomic_DNA"/>
</dbReference>
<evidence type="ECO:0000256" key="5">
    <source>
        <dbReference type="ARBA" id="ARBA00022801"/>
    </source>
</evidence>
<keyword evidence="5 11" id="KW-0378">Hydrolase</keyword>
<evidence type="ECO:0000256" key="9">
    <source>
        <dbReference type="ARBA" id="ARBA00023242"/>
    </source>
</evidence>
<dbReference type="PANTHER" id="PTHR11630:SF46">
    <property type="entry name" value="DNA REPLICATION LICENSING FACTOR MCM3-RELATED"/>
    <property type="match status" value="1"/>
</dbReference>
<keyword evidence="9 11" id="KW-0539">Nucleus</keyword>
<dbReference type="InterPro" id="IPR003593">
    <property type="entry name" value="AAA+_ATPase"/>
</dbReference>
<evidence type="ECO:0000256" key="6">
    <source>
        <dbReference type="ARBA" id="ARBA00022806"/>
    </source>
</evidence>
<dbReference type="InterPro" id="IPR008046">
    <property type="entry name" value="Mcm3"/>
</dbReference>
<keyword evidence="8 10" id="KW-0238">DNA-binding</keyword>
<dbReference type="Gene3D" id="2.20.28.10">
    <property type="match status" value="1"/>
</dbReference>
<evidence type="ECO:0000256" key="10">
    <source>
        <dbReference type="RuleBase" id="RU004070"/>
    </source>
</evidence>
<dbReference type="GO" id="GO:1902975">
    <property type="term" value="P:mitotic DNA replication initiation"/>
    <property type="evidence" value="ECO:0007669"/>
    <property type="project" value="TreeGrafter"/>
</dbReference>
<dbReference type="InterPro" id="IPR012340">
    <property type="entry name" value="NA-bd_OB-fold"/>
</dbReference>
<dbReference type="InterPro" id="IPR033762">
    <property type="entry name" value="MCM_OB"/>
</dbReference>
<dbReference type="GO" id="GO:0006271">
    <property type="term" value="P:DNA strand elongation involved in DNA replication"/>
    <property type="evidence" value="ECO:0007669"/>
    <property type="project" value="TreeGrafter"/>
</dbReference>
<dbReference type="EC" id="3.6.4.12" evidence="11"/>
<keyword evidence="3 11" id="KW-0235">DNA replication</keyword>
<keyword evidence="14" id="KW-1185">Reference proteome</keyword>
<dbReference type="SMART" id="SM00382">
    <property type="entry name" value="AAA"/>
    <property type="match status" value="1"/>
</dbReference>
<evidence type="ECO:0000256" key="7">
    <source>
        <dbReference type="ARBA" id="ARBA00022840"/>
    </source>
</evidence>
<evidence type="ECO:0000259" key="12">
    <source>
        <dbReference type="PROSITE" id="PS50051"/>
    </source>
</evidence>
<dbReference type="Pfam" id="PF17855">
    <property type="entry name" value="MCM_lid"/>
    <property type="match status" value="1"/>
</dbReference>
<sequence length="602" mass="67003">MEEEQQIHHITPREITACILQKKVAVTGIVTKSTQIRPLLELAVQICPLDYSMHSRDLSHADSMVKMASKTPDGKPLELEQGLSKYKDFQTLVVQEAPESAPTGQMPRSVIVVLYNTLVDKAKPGDRVCVTGILKALAGPNHSSTFSVILEAESVNASQTEGPQITDLDKVNIEKAMKEDDIVNHLTKSIAPSIYGQTEIKKAILLMLVGATEKIRLRSRVRGDIHVMLCGDPSTAKSQLLRYVMNIAPLSVSTNGRGATGVGLTAAVVNDPDTHQRTLEAGAMVLADRGIVCVDEFDKMSVEDRASMHEVMEQQTVTIQKAGIHTALNARCSILAAANPSNGNYNVKKSPMENLFFPESLLSRFDLIFIVLDSTTEEIDRSVAEHVLKMHRHFDAMSGKKAENEIDVLEVVDAEKEKEGDAPVYQDTSLYAGEKLFTNKFIKKYITYARRKQKVVLSQQAQEKICDAYVKLRDSERKKRAKHNFKIRTLPVTARALDSLIRISEAHARIRGVPEIEERDALAAVQLVFYAHFDEEWDGNVTTDVARKIRSYVTKQLVNEGRDVVTFDEIMEKCNVDENGLKDVVGVLEFASDAEERIVYKS</sequence>
<dbReference type="InterPro" id="IPR027417">
    <property type="entry name" value="P-loop_NTPase"/>
</dbReference>
<name>A0A0A1U9I5_ENTIV</name>
<comment type="similarity">
    <text evidence="2 10">Belongs to the MCM family.</text>
</comment>
<evidence type="ECO:0000256" key="11">
    <source>
        <dbReference type="RuleBase" id="RU368061"/>
    </source>
</evidence>
<dbReference type="OrthoDB" id="1882346at2759"/>
<dbReference type="InterPro" id="IPR041562">
    <property type="entry name" value="MCM_lid"/>
</dbReference>
<keyword evidence="7 10" id="KW-0067">ATP-binding</keyword>
<protein>
    <recommendedName>
        <fullName evidence="11">DNA replication licensing factor MCM3</fullName>
        <ecNumber evidence="11">3.6.4.12</ecNumber>
    </recommendedName>
</protein>
<dbReference type="PANTHER" id="PTHR11630">
    <property type="entry name" value="DNA REPLICATION LICENSING FACTOR MCM FAMILY MEMBER"/>
    <property type="match status" value="1"/>
</dbReference>
<dbReference type="InterPro" id="IPR018525">
    <property type="entry name" value="MCM_CS"/>
</dbReference>
<dbReference type="GO" id="GO:0000727">
    <property type="term" value="P:double-strand break repair via break-induced replication"/>
    <property type="evidence" value="ECO:0007669"/>
    <property type="project" value="TreeGrafter"/>
</dbReference>
<dbReference type="Pfam" id="PF00493">
    <property type="entry name" value="MCM"/>
    <property type="match status" value="1"/>
</dbReference>
<accession>A0A0A1U9I5</accession>
<dbReference type="OMA" id="ECILECD"/>
<dbReference type="Gene3D" id="3.40.50.300">
    <property type="entry name" value="P-loop containing nucleotide triphosphate hydrolases"/>
    <property type="match status" value="1"/>
</dbReference>
<dbReference type="Pfam" id="PF17207">
    <property type="entry name" value="MCM_OB"/>
    <property type="match status" value="1"/>
</dbReference>
<dbReference type="RefSeq" id="XP_004258448.1">
    <property type="nucleotide sequence ID" value="XM_004258400.1"/>
</dbReference>
<dbReference type="PROSITE" id="PS00847">
    <property type="entry name" value="MCM_1"/>
    <property type="match status" value="1"/>
</dbReference>
<dbReference type="SMART" id="SM00350">
    <property type="entry name" value="MCM"/>
    <property type="match status" value="1"/>
</dbReference>
<feature type="domain" description="MCM C-terminal AAA(+) ATPase" evidence="12">
    <location>
        <begin position="182"/>
        <end position="387"/>
    </location>
</feature>
<dbReference type="GeneID" id="14890643"/>
<comment type="catalytic activity">
    <reaction evidence="11">
        <text>ATP + H2O = ADP + phosphate + H(+)</text>
        <dbReference type="Rhea" id="RHEA:13065"/>
        <dbReference type="ChEBI" id="CHEBI:15377"/>
        <dbReference type="ChEBI" id="CHEBI:15378"/>
        <dbReference type="ChEBI" id="CHEBI:30616"/>
        <dbReference type="ChEBI" id="CHEBI:43474"/>
        <dbReference type="ChEBI" id="CHEBI:456216"/>
        <dbReference type="EC" id="3.6.4.12"/>
    </reaction>
</comment>
<dbReference type="PROSITE" id="PS50051">
    <property type="entry name" value="MCM_2"/>
    <property type="match status" value="1"/>
</dbReference>
<proteinExistence type="inferred from homology"/>
<dbReference type="InterPro" id="IPR001208">
    <property type="entry name" value="MCM_dom"/>
</dbReference>